<reference evidence="14" key="1">
    <citation type="submission" date="2025-08" db="UniProtKB">
        <authorList>
            <consortium name="RefSeq"/>
        </authorList>
    </citation>
    <scope>IDENTIFICATION</scope>
    <source>
        <strain evidence="14">USDA-PBARC FA_bdor</strain>
        <tissue evidence="14">Whole organism</tissue>
    </source>
</reference>
<comment type="similarity">
    <text evidence="2 12">Belongs to the short-chain dehydrogenases/reductases (SDR) family.</text>
</comment>
<dbReference type="CTD" id="34627"/>
<gene>
    <name evidence="14" type="primary">LOC105267091</name>
</gene>
<dbReference type="KEGG" id="fas:105267091"/>
<dbReference type="PANTHER" id="PTHR24322">
    <property type="entry name" value="PKSB"/>
    <property type="match status" value="1"/>
</dbReference>
<comment type="function">
    <text evidence="9">Catalyzes the reduction of all-trans-retinal to all-trans-retinol in the presence of NADPH.</text>
</comment>
<evidence type="ECO:0000256" key="8">
    <source>
        <dbReference type="ARBA" id="ARBA00023136"/>
    </source>
</evidence>
<dbReference type="GO" id="GO:0052650">
    <property type="term" value="F:all-trans-retinol dehydrogenase (NADP+) activity"/>
    <property type="evidence" value="ECO:0007669"/>
    <property type="project" value="UniProtKB-ARBA"/>
</dbReference>
<dbReference type="InterPro" id="IPR036291">
    <property type="entry name" value="NAD(P)-bd_dom_sf"/>
</dbReference>
<evidence type="ECO:0000256" key="7">
    <source>
        <dbReference type="ARBA" id="ARBA00023098"/>
    </source>
</evidence>
<evidence type="ECO:0000256" key="10">
    <source>
        <dbReference type="ARBA" id="ARBA00068717"/>
    </source>
</evidence>
<evidence type="ECO:0000256" key="6">
    <source>
        <dbReference type="ARBA" id="ARBA00023002"/>
    </source>
</evidence>
<sequence length="302" mass="33879">MNLVEAVTRVSRLIVDMTFLSFQVTLSLLTAGVRCVIPPSRKSLLGETVLVTGAGHGIGRELAIKLAEMGCIVVCWDIDKDRNLNTKNAIIEAGGEAYDFVVDVSNRIEVREAARLMRKYRVPNVTILINNAAVLMQKSFADRDVDDVERTFGVNVFSQFWTIETFLPIMLQNKKGHIVAISSLCGVYGVSQKITYCASKFAIRGLMKGLREEYKAQQFIHFTTIYPFYVATGLAQDPKYRFSWIFGAISPEYAAGEIVRAVQRNYNEYIIPKWLCPLNSILGSLPQSSVDLIINFLSRKKC</sequence>
<evidence type="ECO:0000256" key="4">
    <source>
        <dbReference type="ARBA" id="ARBA00022857"/>
    </source>
</evidence>
<name>A0A9R1T7B4_9HYME</name>
<evidence type="ECO:0000256" key="1">
    <source>
        <dbReference type="ARBA" id="ARBA00004141"/>
    </source>
</evidence>
<dbReference type="RefSeq" id="XP_011304011.1">
    <property type="nucleotide sequence ID" value="XM_011305709.1"/>
</dbReference>
<evidence type="ECO:0000256" key="2">
    <source>
        <dbReference type="ARBA" id="ARBA00006484"/>
    </source>
</evidence>
<dbReference type="GO" id="GO:0005811">
    <property type="term" value="C:lipid droplet"/>
    <property type="evidence" value="ECO:0007669"/>
    <property type="project" value="TreeGrafter"/>
</dbReference>
<protein>
    <recommendedName>
        <fullName evidence="10">Short-chain dehydrogenase/reductase 3</fullName>
    </recommendedName>
    <alternativeName>
        <fullName evidence="11">Retinal short-chain dehydrogenase/reductase 1</fullName>
    </alternativeName>
</protein>
<keyword evidence="6" id="KW-0560">Oxidoreductase</keyword>
<organism evidence="13 14">
    <name type="scientific">Fopius arisanus</name>
    <dbReference type="NCBI Taxonomy" id="64838"/>
    <lineage>
        <taxon>Eukaryota</taxon>
        <taxon>Metazoa</taxon>
        <taxon>Ecdysozoa</taxon>
        <taxon>Arthropoda</taxon>
        <taxon>Hexapoda</taxon>
        <taxon>Insecta</taxon>
        <taxon>Pterygota</taxon>
        <taxon>Neoptera</taxon>
        <taxon>Endopterygota</taxon>
        <taxon>Hymenoptera</taxon>
        <taxon>Apocrita</taxon>
        <taxon>Ichneumonoidea</taxon>
        <taxon>Braconidae</taxon>
        <taxon>Opiinae</taxon>
        <taxon>Fopius</taxon>
    </lineage>
</organism>
<evidence type="ECO:0000256" key="3">
    <source>
        <dbReference type="ARBA" id="ARBA00022692"/>
    </source>
</evidence>
<keyword evidence="7" id="KW-0443">Lipid metabolism</keyword>
<dbReference type="FunFam" id="3.40.50.720:FF:000131">
    <property type="entry name" value="Short-chain dehydrogenase/reductase 3"/>
    <property type="match status" value="1"/>
</dbReference>
<dbReference type="AlphaFoldDB" id="A0A9R1T7B4"/>
<keyword evidence="13" id="KW-1185">Reference proteome</keyword>
<dbReference type="InterPro" id="IPR002347">
    <property type="entry name" value="SDR_fam"/>
</dbReference>
<evidence type="ECO:0000256" key="5">
    <source>
        <dbReference type="ARBA" id="ARBA00022989"/>
    </source>
</evidence>
<keyword evidence="3" id="KW-0812">Transmembrane</keyword>
<keyword evidence="4" id="KW-0521">NADP</keyword>
<keyword evidence="8" id="KW-0472">Membrane</keyword>
<dbReference type="InterPro" id="IPR020904">
    <property type="entry name" value="Sc_DH/Rdtase_CS"/>
</dbReference>
<dbReference type="GO" id="GO:0016020">
    <property type="term" value="C:membrane"/>
    <property type="evidence" value="ECO:0007669"/>
    <property type="project" value="UniProtKB-SubCell"/>
</dbReference>
<proteinExistence type="inferred from homology"/>
<dbReference type="SUPFAM" id="SSF51735">
    <property type="entry name" value="NAD(P)-binding Rossmann-fold domains"/>
    <property type="match status" value="1"/>
</dbReference>
<comment type="subcellular location">
    <subcellularLocation>
        <location evidence="1">Membrane</location>
        <topology evidence="1">Multi-pass membrane protein</topology>
    </subcellularLocation>
</comment>
<dbReference type="Pfam" id="PF00106">
    <property type="entry name" value="adh_short"/>
    <property type="match status" value="1"/>
</dbReference>
<keyword evidence="5" id="KW-1133">Transmembrane helix</keyword>
<evidence type="ECO:0000256" key="9">
    <source>
        <dbReference type="ARBA" id="ARBA00059620"/>
    </source>
</evidence>
<evidence type="ECO:0000256" key="12">
    <source>
        <dbReference type="RuleBase" id="RU000363"/>
    </source>
</evidence>
<evidence type="ECO:0000256" key="11">
    <source>
        <dbReference type="ARBA" id="ARBA00082544"/>
    </source>
</evidence>
<evidence type="ECO:0000313" key="13">
    <source>
        <dbReference type="Proteomes" id="UP000694866"/>
    </source>
</evidence>
<dbReference type="PANTHER" id="PTHR24322:SF736">
    <property type="entry name" value="RETINOL DEHYDROGENASE 10"/>
    <property type="match status" value="1"/>
</dbReference>
<dbReference type="PRINTS" id="PR00080">
    <property type="entry name" value="SDRFAMILY"/>
</dbReference>
<dbReference type="OrthoDB" id="5840532at2759"/>
<accession>A0A9R1T7B4</accession>
<dbReference type="PRINTS" id="PR00081">
    <property type="entry name" value="GDHRDH"/>
</dbReference>
<dbReference type="Proteomes" id="UP000694866">
    <property type="component" value="Unplaced"/>
</dbReference>
<dbReference type="Gene3D" id="3.40.50.720">
    <property type="entry name" value="NAD(P)-binding Rossmann-like Domain"/>
    <property type="match status" value="1"/>
</dbReference>
<dbReference type="GeneID" id="105267091"/>
<dbReference type="PROSITE" id="PS00061">
    <property type="entry name" value="ADH_SHORT"/>
    <property type="match status" value="1"/>
</dbReference>
<evidence type="ECO:0000313" key="14">
    <source>
        <dbReference type="RefSeq" id="XP_011304011.1"/>
    </source>
</evidence>